<sequence length="132" mass="14389">MMITSSYPVLMSTDVAASARFFTERFGFETVFEADWYVSLRQGTWELAFVAADHPTIPHGFGTAATGVLLNIEVDQVDDAYARLTAGGDVRVALELRSEDFGQRHFIVVAPGGVLVDVIEPIPFTGEFAADD</sequence>
<dbReference type="InterPro" id="IPR029068">
    <property type="entry name" value="Glyas_Bleomycin-R_OHBP_Dase"/>
</dbReference>
<dbReference type="Gene3D" id="3.30.720.120">
    <property type="match status" value="1"/>
</dbReference>
<evidence type="ECO:0000313" key="3">
    <source>
        <dbReference type="Proteomes" id="UP000504882"/>
    </source>
</evidence>
<proteinExistence type="predicted"/>
<dbReference type="Pfam" id="PF00903">
    <property type="entry name" value="Glyoxalase"/>
    <property type="match status" value="1"/>
</dbReference>
<dbReference type="PROSITE" id="PS51819">
    <property type="entry name" value="VOC"/>
    <property type="match status" value="1"/>
</dbReference>
<organism evidence="2 3">
    <name type="scientific">Occultella glacieicola</name>
    <dbReference type="NCBI Taxonomy" id="2518684"/>
    <lineage>
        <taxon>Bacteria</taxon>
        <taxon>Bacillati</taxon>
        <taxon>Actinomycetota</taxon>
        <taxon>Actinomycetes</taxon>
        <taxon>Micrococcales</taxon>
        <taxon>Ruaniaceae</taxon>
        <taxon>Occultella</taxon>
    </lineage>
</organism>
<feature type="domain" description="VOC" evidence="1">
    <location>
        <begin position="4"/>
        <end position="121"/>
    </location>
</feature>
<dbReference type="Proteomes" id="UP000504882">
    <property type="component" value="Unassembled WGS sequence"/>
</dbReference>
<comment type="caution">
    <text evidence="2">The sequence shown here is derived from an EMBL/GenBank/DDBJ whole genome shotgun (WGS) entry which is preliminary data.</text>
</comment>
<dbReference type="InterPro" id="IPR004360">
    <property type="entry name" value="Glyas_Fos-R_dOase_dom"/>
</dbReference>
<evidence type="ECO:0000259" key="1">
    <source>
        <dbReference type="PROSITE" id="PS51819"/>
    </source>
</evidence>
<dbReference type="SUPFAM" id="SSF54593">
    <property type="entry name" value="Glyoxalase/Bleomycin resistance protein/Dihydroxybiphenyl dioxygenase"/>
    <property type="match status" value="1"/>
</dbReference>
<dbReference type="Gene3D" id="3.30.720.110">
    <property type="match status" value="1"/>
</dbReference>
<evidence type="ECO:0000313" key="2">
    <source>
        <dbReference type="EMBL" id="TDE89256.1"/>
    </source>
</evidence>
<keyword evidence="3" id="KW-1185">Reference proteome</keyword>
<reference evidence="2 3" key="1">
    <citation type="submission" date="2019-03" db="EMBL/GenBank/DDBJ databases">
        <title>Genomic features of bacteria from cold environments.</title>
        <authorList>
            <person name="Shen L."/>
        </authorList>
    </citation>
    <scope>NUCLEOTIDE SEQUENCE [LARGE SCALE GENOMIC DNA]</scope>
    <source>
        <strain evidence="3">T3246-1</strain>
    </source>
</reference>
<gene>
    <name evidence="2" type="ORF">EXU48_21290</name>
</gene>
<protein>
    <submittedName>
        <fullName evidence="2">Glyoxalase</fullName>
    </submittedName>
</protein>
<name>A0ABY2DY80_9MICO</name>
<dbReference type="InterPro" id="IPR037523">
    <property type="entry name" value="VOC_core"/>
</dbReference>
<accession>A0ABY2DY80</accession>
<dbReference type="EMBL" id="SMNA01000013">
    <property type="protein sequence ID" value="TDE89256.1"/>
    <property type="molecule type" value="Genomic_DNA"/>
</dbReference>